<keyword evidence="3" id="KW-1185">Reference proteome</keyword>
<accession>E9E510</accession>
<feature type="region of interest" description="Disordered" evidence="1">
    <location>
        <begin position="77"/>
        <end position="98"/>
    </location>
</feature>
<feature type="region of interest" description="Disordered" evidence="1">
    <location>
        <begin position="140"/>
        <end position="179"/>
    </location>
</feature>
<name>E9E510_METAQ</name>
<protein>
    <submittedName>
        <fullName evidence="2">Uncharacterized protein</fullName>
    </submittedName>
</protein>
<dbReference type="AlphaFoldDB" id="E9E510"/>
<dbReference type="OrthoDB" id="5336565at2759"/>
<sequence>MSRVTYNIYVNDSSTPQPLAPVDLQVLPTAPAQNADHKQRPNDLNIPLPNPLYLVSRPWIPHSNTAESKAAARRRIASQHRRSPAKKMKTNSTLGHLGNILPTSGNRLSKSLLTHWQWRITTARPVISALLLLHRQPAAMTATQSSRSPRTKSTDPTSILPTSATTKTKKSTPYNHDFDLHLADHRDHPIYSSQEPDLEGVMNALFQRATTSRTSWRTGRSR</sequence>
<dbReference type="HOGENOM" id="CLU_1245647_0_0_1"/>
<evidence type="ECO:0000313" key="2">
    <source>
        <dbReference type="EMBL" id="EFY89027.1"/>
    </source>
</evidence>
<evidence type="ECO:0000313" key="3">
    <source>
        <dbReference type="Proteomes" id="UP000002499"/>
    </source>
</evidence>
<dbReference type="Proteomes" id="UP000002499">
    <property type="component" value="Unassembled WGS sequence"/>
</dbReference>
<evidence type="ECO:0000256" key="1">
    <source>
        <dbReference type="SAM" id="MobiDB-lite"/>
    </source>
</evidence>
<dbReference type="InParanoid" id="E9E510"/>
<organism evidence="3">
    <name type="scientific">Metarhizium acridum (strain CQMa 102)</name>
    <dbReference type="NCBI Taxonomy" id="655827"/>
    <lineage>
        <taxon>Eukaryota</taxon>
        <taxon>Fungi</taxon>
        <taxon>Dikarya</taxon>
        <taxon>Ascomycota</taxon>
        <taxon>Pezizomycotina</taxon>
        <taxon>Sordariomycetes</taxon>
        <taxon>Hypocreomycetidae</taxon>
        <taxon>Hypocreales</taxon>
        <taxon>Clavicipitaceae</taxon>
        <taxon>Metarhizium</taxon>
    </lineage>
</organism>
<dbReference type="EMBL" id="GL698504">
    <property type="protein sequence ID" value="EFY89027.1"/>
    <property type="molecule type" value="Genomic_DNA"/>
</dbReference>
<gene>
    <name evidence="2" type="ORF">MAC_04958</name>
</gene>
<feature type="compositionally biased region" description="Basic residues" evidence="1">
    <location>
        <begin position="77"/>
        <end position="89"/>
    </location>
</feature>
<proteinExistence type="predicted"/>
<reference evidence="2 3" key="1">
    <citation type="journal article" date="2011" name="PLoS Genet.">
        <title>Genome sequencing and comparative transcriptomics of the model entomopathogenic fungi Metarhizium anisopliae and M. acridum.</title>
        <authorList>
            <person name="Gao Q."/>
            <person name="Jin K."/>
            <person name="Ying S.H."/>
            <person name="Zhang Y."/>
            <person name="Xiao G."/>
            <person name="Shang Y."/>
            <person name="Duan Z."/>
            <person name="Hu X."/>
            <person name="Xie X.Q."/>
            <person name="Zhou G."/>
            <person name="Peng G."/>
            <person name="Luo Z."/>
            <person name="Huang W."/>
            <person name="Wang B."/>
            <person name="Fang W."/>
            <person name="Wang S."/>
            <person name="Zhong Y."/>
            <person name="Ma L.J."/>
            <person name="St Leger R.J."/>
            <person name="Zhao G.P."/>
            <person name="Pei Y."/>
            <person name="Feng M.G."/>
            <person name="Xia Y."/>
            <person name="Wang C."/>
        </authorList>
    </citation>
    <scope>NUCLEOTIDE SEQUENCE [LARGE SCALE GENOMIC DNA]</scope>
    <source>
        <strain evidence="2 3">CQMa 102</strain>
    </source>
</reference>